<dbReference type="AlphaFoldDB" id="A0ABC9W2B1"/>
<name>A0ABC9W2B1_GRUJA</name>
<sequence length="146" mass="16420">MDTGIEGTHSKFADDTKLEGVAEGPGGCSSIQRDLNKLENWADRNLTQFNERTCKVLHLGRNNPMHQYMLGTNQLISSSAEKDLRVLADNKLIMNHQCNLTVKKTNNVLGCINKNIASRSREVILPLYSALVRPHVEYLVVFWAPQ</sequence>
<dbReference type="PANTHER" id="PTHR33332">
    <property type="entry name" value="REVERSE TRANSCRIPTASE DOMAIN-CONTAINING PROTEIN"/>
    <property type="match status" value="1"/>
</dbReference>
<reference evidence="1 2" key="1">
    <citation type="submission" date="2024-06" db="EMBL/GenBank/DDBJ databases">
        <title>The draft genome of Grus japonensis, version 3.</title>
        <authorList>
            <person name="Nabeshima K."/>
            <person name="Suzuki S."/>
            <person name="Onuma M."/>
        </authorList>
    </citation>
    <scope>NUCLEOTIDE SEQUENCE [LARGE SCALE GENOMIC DNA]</scope>
    <source>
        <strain evidence="1 2">451A</strain>
    </source>
</reference>
<protein>
    <submittedName>
        <fullName evidence="1">Mitochondrial enolase superfamily member 1</fullName>
    </submittedName>
</protein>
<evidence type="ECO:0000313" key="2">
    <source>
        <dbReference type="Proteomes" id="UP001623348"/>
    </source>
</evidence>
<proteinExistence type="predicted"/>
<gene>
    <name evidence="1" type="ORF">GRJ2_000439700</name>
</gene>
<dbReference type="EMBL" id="BAAFJT010000001">
    <property type="protein sequence ID" value="GAB0179744.1"/>
    <property type="molecule type" value="Genomic_DNA"/>
</dbReference>
<dbReference type="Proteomes" id="UP001623348">
    <property type="component" value="Unassembled WGS sequence"/>
</dbReference>
<organism evidence="1 2">
    <name type="scientific">Grus japonensis</name>
    <name type="common">Japanese crane</name>
    <name type="synonym">Red-crowned crane</name>
    <dbReference type="NCBI Taxonomy" id="30415"/>
    <lineage>
        <taxon>Eukaryota</taxon>
        <taxon>Metazoa</taxon>
        <taxon>Chordata</taxon>
        <taxon>Craniata</taxon>
        <taxon>Vertebrata</taxon>
        <taxon>Euteleostomi</taxon>
        <taxon>Archelosauria</taxon>
        <taxon>Archosauria</taxon>
        <taxon>Dinosauria</taxon>
        <taxon>Saurischia</taxon>
        <taxon>Theropoda</taxon>
        <taxon>Coelurosauria</taxon>
        <taxon>Aves</taxon>
        <taxon>Neognathae</taxon>
        <taxon>Neoaves</taxon>
        <taxon>Gruiformes</taxon>
        <taxon>Gruidae</taxon>
        <taxon>Grus</taxon>
    </lineage>
</organism>
<accession>A0ABC9W2B1</accession>
<evidence type="ECO:0000313" key="1">
    <source>
        <dbReference type="EMBL" id="GAB0179744.1"/>
    </source>
</evidence>
<keyword evidence="2" id="KW-1185">Reference proteome</keyword>
<comment type="caution">
    <text evidence="1">The sequence shown here is derived from an EMBL/GenBank/DDBJ whole genome shotgun (WGS) entry which is preliminary data.</text>
</comment>